<organism evidence="4 5">
    <name type="scientific">Aeromonas phage Aes012</name>
    <dbReference type="NCBI Taxonomy" id="1198014"/>
    <lineage>
        <taxon>Viruses</taxon>
        <taxon>Duplodnaviria</taxon>
        <taxon>Heunggongvirae</taxon>
        <taxon>Uroviricota</taxon>
        <taxon>Caudoviricetes</taxon>
        <taxon>Pantevenvirales</taxon>
        <taxon>Straboviridae</taxon>
        <taxon>Tulanevirus</taxon>
        <taxon>Tulanevirus aes12</taxon>
    </lineage>
</organism>
<evidence type="ECO:0000259" key="3">
    <source>
        <dbReference type="PROSITE" id="PS50164"/>
    </source>
</evidence>
<name>I6ZI51_9CAUD</name>
<dbReference type="SMART" id="SM00465">
    <property type="entry name" value="GIYc"/>
    <property type="match status" value="1"/>
</dbReference>
<dbReference type="InterPro" id="IPR000305">
    <property type="entry name" value="GIY-YIG_endonuc"/>
</dbReference>
<keyword evidence="4" id="KW-0540">Nuclease</keyword>
<protein>
    <submittedName>
        <fullName evidence="4">Putative Seg-like homing endonuclease GIY-YIG family</fullName>
    </submittedName>
</protein>
<dbReference type="PROSITE" id="PS50164">
    <property type="entry name" value="GIY_YIG"/>
    <property type="match status" value="1"/>
</dbReference>
<evidence type="ECO:0000313" key="4">
    <source>
        <dbReference type="EMBL" id="AFN69748.1"/>
    </source>
</evidence>
<gene>
    <name evidence="4" type="ORF">Aes012_118</name>
</gene>
<keyword evidence="5" id="KW-1185">Reference proteome</keyword>
<evidence type="ECO:0000313" key="5">
    <source>
        <dbReference type="Proteomes" id="UP000002894"/>
    </source>
</evidence>
<dbReference type="EMBL" id="JN377895">
    <property type="protein sequence ID" value="AFN69748.1"/>
    <property type="molecule type" value="Genomic_DNA"/>
</dbReference>
<dbReference type="InterPro" id="IPR035901">
    <property type="entry name" value="GIY-YIG_endonuc_sf"/>
</dbReference>
<proteinExistence type="predicted"/>
<dbReference type="CDD" id="cd10444">
    <property type="entry name" value="GIY-YIG_SegABCDEFG"/>
    <property type="match status" value="1"/>
</dbReference>
<keyword evidence="2" id="KW-0460">Magnesium</keyword>
<accession>I6ZI51</accession>
<sequence length="197" mass="22678">MHYFVYKTINLINGKYYIGAHKTENIDDDYLGSGTILKQAILKYGHENFERTILKFCETHADMYRTEAEFVTRSVVDDPLSYNVKLGGQGGWDHIRYSDKRNKSISNYMKEQYASGERKGWSHIPSRKGKPGIKHTDKAKRLISENNGSLLSDDIIKKRIDIYNGIEKKRGYIGKFASLIGVSHTSARRFINKYISN</sequence>
<evidence type="ECO:0000256" key="1">
    <source>
        <dbReference type="ARBA" id="ARBA00001946"/>
    </source>
</evidence>
<dbReference type="GO" id="GO:0004519">
    <property type="term" value="F:endonuclease activity"/>
    <property type="evidence" value="ECO:0007669"/>
    <property type="project" value="UniProtKB-KW"/>
</dbReference>
<comment type="cofactor">
    <cofactor evidence="1">
        <name>Mg(2+)</name>
        <dbReference type="ChEBI" id="CHEBI:18420"/>
    </cofactor>
</comment>
<keyword evidence="4" id="KW-0378">Hydrolase</keyword>
<dbReference type="OrthoDB" id="18636at10239"/>
<dbReference type="GeneID" id="15041489"/>
<feature type="domain" description="GIY-YIG" evidence="3">
    <location>
        <begin position="1"/>
        <end position="84"/>
    </location>
</feature>
<dbReference type="SUPFAM" id="SSF82771">
    <property type="entry name" value="GIY-YIG endonuclease"/>
    <property type="match status" value="1"/>
</dbReference>
<keyword evidence="4" id="KW-0255">Endonuclease</keyword>
<dbReference type="KEGG" id="vg:15041489"/>
<reference evidence="4 5" key="1">
    <citation type="submission" date="2011-07" db="EMBL/GenBank/DDBJ databases">
        <title>Complete genome of Aeromonas phage Aes012.</title>
        <authorList>
            <person name="Petrov V.M."/>
            <person name="Ratnayaka S."/>
            <person name="Karam J.D."/>
        </authorList>
    </citation>
    <scope>NUCLEOTIDE SEQUENCE [LARGE SCALE GENOMIC DNA]</scope>
</reference>
<evidence type="ECO:0000256" key="2">
    <source>
        <dbReference type="ARBA" id="ARBA00022842"/>
    </source>
</evidence>
<dbReference type="RefSeq" id="YP_007677835.1">
    <property type="nucleotide sequence ID" value="NC_020879.1"/>
</dbReference>
<dbReference type="Proteomes" id="UP000002894">
    <property type="component" value="Segment"/>
</dbReference>
<dbReference type="Gene3D" id="3.40.1440.10">
    <property type="entry name" value="GIY-YIG endonuclease"/>
    <property type="match status" value="1"/>
</dbReference>